<accession>A0A2M9WLY5</accession>
<dbReference type="InterPro" id="IPR006935">
    <property type="entry name" value="Helicase/UvrB_N"/>
</dbReference>
<dbReference type="Gene3D" id="3.40.50.300">
    <property type="entry name" value="P-loop containing nucleotide triphosphate hydrolases"/>
    <property type="match status" value="2"/>
</dbReference>
<dbReference type="SMART" id="SM00490">
    <property type="entry name" value="HELICc"/>
    <property type="match status" value="1"/>
</dbReference>
<dbReference type="EMBL" id="MKXG01000177">
    <property type="protein sequence ID" value="PJZ16427.1"/>
    <property type="molecule type" value="Genomic_DNA"/>
</dbReference>
<dbReference type="GO" id="GO:0004519">
    <property type="term" value="F:endonuclease activity"/>
    <property type="evidence" value="ECO:0007669"/>
    <property type="project" value="UniProtKB-KW"/>
</dbReference>
<dbReference type="Gene3D" id="3.90.1570.30">
    <property type="match status" value="1"/>
</dbReference>
<evidence type="ECO:0000259" key="2">
    <source>
        <dbReference type="PROSITE" id="PS51192"/>
    </source>
</evidence>
<dbReference type="PROSITE" id="PS51194">
    <property type="entry name" value="HELICASE_CTER"/>
    <property type="match status" value="1"/>
</dbReference>
<dbReference type="Pfam" id="PF00271">
    <property type="entry name" value="Helicase_C"/>
    <property type="match status" value="1"/>
</dbReference>
<dbReference type="Pfam" id="PF04851">
    <property type="entry name" value="ResIII"/>
    <property type="match status" value="1"/>
</dbReference>
<evidence type="ECO:0000313" key="5">
    <source>
        <dbReference type="Proteomes" id="UP000231914"/>
    </source>
</evidence>
<evidence type="ECO:0000256" key="1">
    <source>
        <dbReference type="SAM" id="Coils"/>
    </source>
</evidence>
<dbReference type="CDD" id="cd18799">
    <property type="entry name" value="SF2_C_EcoAI-like"/>
    <property type="match status" value="1"/>
</dbReference>
<evidence type="ECO:0000259" key="3">
    <source>
        <dbReference type="PROSITE" id="PS51194"/>
    </source>
</evidence>
<dbReference type="PROSITE" id="PS51192">
    <property type="entry name" value="HELICASE_ATP_BIND_1"/>
    <property type="match status" value="1"/>
</dbReference>
<evidence type="ECO:0000313" key="4">
    <source>
        <dbReference type="EMBL" id="PJZ16427.1"/>
    </source>
</evidence>
<dbReference type="GO" id="GO:0005524">
    <property type="term" value="F:ATP binding"/>
    <property type="evidence" value="ECO:0007669"/>
    <property type="project" value="InterPro"/>
</dbReference>
<name>A0A2M9WLY5_9LACO</name>
<dbReference type="InterPro" id="IPR027417">
    <property type="entry name" value="P-loop_NTPase"/>
</dbReference>
<dbReference type="Pfam" id="PF08463">
    <property type="entry name" value="EcoEI_R_C"/>
    <property type="match status" value="1"/>
</dbReference>
<dbReference type="InterPro" id="IPR001650">
    <property type="entry name" value="Helicase_C-like"/>
</dbReference>
<protein>
    <submittedName>
        <fullName evidence="4">Type I restriction-modification system endonuclease</fullName>
    </submittedName>
</protein>
<feature type="domain" description="Helicase C-terminal" evidence="3">
    <location>
        <begin position="647"/>
        <end position="803"/>
    </location>
</feature>
<keyword evidence="4" id="KW-0540">Nuclease</keyword>
<dbReference type="SUPFAM" id="SSF52540">
    <property type="entry name" value="P-loop containing nucleoside triphosphate hydrolases"/>
    <property type="match status" value="1"/>
</dbReference>
<dbReference type="GO" id="GO:0005829">
    <property type="term" value="C:cytosol"/>
    <property type="evidence" value="ECO:0007669"/>
    <property type="project" value="TreeGrafter"/>
</dbReference>
<dbReference type="InterPro" id="IPR050742">
    <property type="entry name" value="Helicase_Restrict-Modif_Enz"/>
</dbReference>
<dbReference type="AlphaFoldDB" id="A0A2M9WLY5"/>
<dbReference type="GO" id="GO:0003677">
    <property type="term" value="F:DNA binding"/>
    <property type="evidence" value="ECO:0007669"/>
    <property type="project" value="InterPro"/>
</dbReference>
<keyword evidence="1" id="KW-0175">Coiled coil</keyword>
<dbReference type="GO" id="GO:0006304">
    <property type="term" value="P:DNA modification"/>
    <property type="evidence" value="ECO:0007669"/>
    <property type="project" value="InterPro"/>
</dbReference>
<dbReference type="GO" id="GO:0016787">
    <property type="term" value="F:hydrolase activity"/>
    <property type="evidence" value="ECO:0007669"/>
    <property type="project" value="InterPro"/>
</dbReference>
<dbReference type="PANTHER" id="PTHR47396">
    <property type="entry name" value="TYPE I RESTRICTION ENZYME ECOKI R PROTEIN"/>
    <property type="match status" value="1"/>
</dbReference>
<dbReference type="CDD" id="cd18032">
    <property type="entry name" value="DEXHc_RE_I_III_res"/>
    <property type="match status" value="1"/>
</dbReference>
<gene>
    <name evidence="4" type="ORF">BHU41_10215</name>
</gene>
<comment type="caution">
    <text evidence="4">The sequence shown here is derived from an EMBL/GenBank/DDBJ whole genome shotgun (WGS) entry which is preliminary data.</text>
</comment>
<reference evidence="4 5" key="1">
    <citation type="submission" date="2016-10" db="EMBL/GenBank/DDBJ databases">
        <title>WGS of isloates from the oral cavity of healthy individuals.</title>
        <authorList>
            <person name="Sharma S."/>
            <person name="Pal V.K."/>
            <person name="Patil P.B."/>
            <person name="Korpole S."/>
            <person name="Grover V."/>
        </authorList>
    </citation>
    <scope>NUCLEOTIDE SEQUENCE [LARGE SCALE GENOMIC DNA]</scope>
    <source>
        <strain evidence="4 5">DISK12</strain>
    </source>
</reference>
<dbReference type="SMART" id="SM00487">
    <property type="entry name" value="DEXDc"/>
    <property type="match status" value="1"/>
</dbReference>
<organism evidence="4 5">
    <name type="scientific">Lactobacillus crispatus</name>
    <dbReference type="NCBI Taxonomy" id="47770"/>
    <lineage>
        <taxon>Bacteria</taxon>
        <taxon>Bacillati</taxon>
        <taxon>Bacillota</taxon>
        <taxon>Bacilli</taxon>
        <taxon>Lactobacillales</taxon>
        <taxon>Lactobacillaceae</taxon>
        <taxon>Lactobacillus</taxon>
    </lineage>
</organism>
<dbReference type="InterPro" id="IPR014001">
    <property type="entry name" value="Helicase_ATP-bd"/>
</dbReference>
<dbReference type="RefSeq" id="WP_100733003.1">
    <property type="nucleotide sequence ID" value="NZ_MKXG01000177.1"/>
</dbReference>
<dbReference type="InterPro" id="IPR013670">
    <property type="entry name" value="EcoEI_R_C_dom"/>
</dbReference>
<dbReference type="NCBIfam" id="NF008521">
    <property type="entry name" value="PRK11448.1"/>
    <property type="match status" value="1"/>
</dbReference>
<feature type="domain" description="Helicase ATP-binding" evidence="2">
    <location>
        <begin position="382"/>
        <end position="566"/>
    </location>
</feature>
<keyword evidence="4" id="KW-0378">Hydrolase</keyword>
<dbReference type="PANTHER" id="PTHR47396:SF1">
    <property type="entry name" value="ATP-DEPENDENT HELICASE IRC3-RELATED"/>
    <property type="match status" value="1"/>
</dbReference>
<dbReference type="Proteomes" id="UP000231914">
    <property type="component" value="Unassembled WGS sequence"/>
</dbReference>
<feature type="coiled-coil region" evidence="1">
    <location>
        <begin position="141"/>
        <end position="168"/>
    </location>
</feature>
<sequence length="1073" mass="123742">MSNFETSQKDYQEYAKLASSAESLIYSDPRSSLTVFGTFGEQLTKEIMHLDDLGDWELNQKQRIEKMAYSKNEYPPTVLNALNLIRLRRNKAAHDDHFIATKKIALEIDQSAYLVWKWFLEVYSLDEVADYVEPQDQKALIKTQEDKIKALEEKIKQLQQNRVQEVIISPEERERRRQINVQFAKKHELTEAETRQLIDQQLRDAGWEVDSQKLNNWTQKTEPQKGHNMAIAEWVLPNGQRADYALFKGLKFYGIVEAKKWDQDIAGQMAQPKEYSKEVPFRSDYRLVSNEMGDYKVPFIYTANGRPYLKQYQEKSGIWFWDARNPKESAYALEEFHKPEDLSLKLSAKNKEEANQDLVDDQDFPDFAHREYQITAIQAMENAIKDGKKRILLAMATGTGKTRTAIALMYRLLKHKRARRILYLVDRNSLGKQTANAIKDNKIGTMSISSIYGLKELSDKAPEISTKIQIATVQGMIKRLFFSEDSDDKPSVGQYDFIIVDEAHRGYAEDKELSDKEYQFYSQEDYVSQYRRVVDYFDATAIGMTATPALQTIDIFGKPVYSYSYQQAVLDGWLVDHDAPVIIQTQLSQEGIHFKKGAEVSLFDQDEKTINKEKLPDNMNFDVKDFNKRVITRSFNEVVCDELAQRYLDPSDPNLGKTLIFAATDEHADMVVDLLKKAFKKAGNPVDDDAIEKITGSIRHPNQEIKNFKNETNPNIAVTVDLLTTGIDVPQITSIVFLRRVQSRILYEQMLGRATRLCPEINKSKFTIYDAVGIYEAMNKVTNMKPVVKNPGHNVHYFLNHKDDFFETNEDSAQYQVDMAGAVERKIKRLDATKRDEFQHLAEINSVDQWARELSKLDKAHFLQQWPKFEQLDHISPVKSKQIISDAVDKVVNVSRGYGHGNQKPADYIENFNKFVKENVNTIPALQVVATRPKDLTFDELKNIKLKLEQNGFKENDLQSAWKNVNHVQTTADIISFIRQAAAGSELVDHDVRIHNAMQKVYGLADWTIPQKKWLKRIEKQLLRNSVLAPSAKEVFDNREFGFKDVGGYKKIKTIFGDQTDQIIYVLNENLYV</sequence>
<proteinExistence type="predicted"/>
<keyword evidence="4" id="KW-0255">Endonuclease</keyword>